<name>A0A6J6GBU8_9ZZZZ</name>
<evidence type="ECO:0000313" key="1">
    <source>
        <dbReference type="EMBL" id="CAB4598716.1"/>
    </source>
</evidence>
<sequence length="215" mass="22139">MVSGDGRAFVPGAVTAIFPGPLLQPMGVRTITPAGIERLLARAQELGLLAPAPSYEVDMNIADAPDTVVRITTTDGTWEHRAYALGMETDASGSPAETTPARQALLDFVTAATDLAAIAGEAELGTESIHSPDEYRLRAIAVDESTAAGMDPAPVVVEWPASTGLDLATATDCARLSASAAGSVFADATQLTWFRQGDAVYQLAVAGVLPGDPAC</sequence>
<protein>
    <submittedName>
        <fullName evidence="1">Unannotated protein</fullName>
    </submittedName>
</protein>
<reference evidence="1" key="1">
    <citation type="submission" date="2020-05" db="EMBL/GenBank/DDBJ databases">
        <authorList>
            <person name="Chiriac C."/>
            <person name="Salcher M."/>
            <person name="Ghai R."/>
            <person name="Kavagutti S V."/>
        </authorList>
    </citation>
    <scope>NUCLEOTIDE SEQUENCE</scope>
</reference>
<proteinExistence type="predicted"/>
<dbReference type="AlphaFoldDB" id="A0A6J6GBU8"/>
<dbReference type="EMBL" id="CAEZSR010000297">
    <property type="protein sequence ID" value="CAB4598716.1"/>
    <property type="molecule type" value="Genomic_DNA"/>
</dbReference>
<accession>A0A6J6GBU8</accession>
<organism evidence="1">
    <name type="scientific">freshwater metagenome</name>
    <dbReference type="NCBI Taxonomy" id="449393"/>
    <lineage>
        <taxon>unclassified sequences</taxon>
        <taxon>metagenomes</taxon>
        <taxon>ecological metagenomes</taxon>
    </lineage>
</organism>
<gene>
    <name evidence="1" type="ORF">UFOPK1493_04172</name>
</gene>